<evidence type="ECO:0000256" key="1">
    <source>
        <dbReference type="ARBA" id="ARBA00010537"/>
    </source>
</evidence>
<evidence type="ECO:0000259" key="6">
    <source>
        <dbReference type="Pfam" id="PF03946"/>
    </source>
</evidence>
<dbReference type="InterPro" id="IPR020783">
    <property type="entry name" value="Ribosomal_uL11_C"/>
</dbReference>
<evidence type="ECO:0000256" key="4">
    <source>
        <dbReference type="RuleBase" id="RU003978"/>
    </source>
</evidence>
<name>V6LV16_9EUKA</name>
<dbReference type="Gene3D" id="1.10.10.250">
    <property type="entry name" value="Ribosomal protein L11, C-terminal domain"/>
    <property type="match status" value="1"/>
</dbReference>
<dbReference type="Proteomes" id="UP000018208">
    <property type="component" value="Unassembled WGS sequence"/>
</dbReference>
<evidence type="ECO:0000313" key="9">
    <source>
        <dbReference type="Proteomes" id="UP000018208"/>
    </source>
</evidence>
<organism evidence="7">
    <name type="scientific">Spironucleus salmonicida</name>
    <dbReference type="NCBI Taxonomy" id="348837"/>
    <lineage>
        <taxon>Eukaryota</taxon>
        <taxon>Metamonada</taxon>
        <taxon>Diplomonadida</taxon>
        <taxon>Hexamitidae</taxon>
        <taxon>Hexamitinae</taxon>
        <taxon>Spironucleus</taxon>
    </lineage>
</organism>
<dbReference type="Gene3D" id="3.30.1550.10">
    <property type="entry name" value="Ribosomal protein L11/L12, N-terminal domain"/>
    <property type="match status" value="1"/>
</dbReference>
<dbReference type="SUPFAM" id="SSF46906">
    <property type="entry name" value="Ribosomal protein L11, C-terminal domain"/>
    <property type="match status" value="1"/>
</dbReference>
<dbReference type="Pfam" id="PF03946">
    <property type="entry name" value="Ribosomal_L11_N"/>
    <property type="match status" value="1"/>
</dbReference>
<dbReference type="PANTHER" id="PTHR11661">
    <property type="entry name" value="60S RIBOSOMAL PROTEIN L12"/>
    <property type="match status" value="1"/>
</dbReference>
<gene>
    <name evidence="7" type="ORF">SS50377_11791</name>
    <name evidence="8" type="ORF">SS50377_20542</name>
</gene>
<dbReference type="GO" id="GO:0070180">
    <property type="term" value="F:large ribosomal subunit rRNA binding"/>
    <property type="evidence" value="ECO:0007669"/>
    <property type="project" value="TreeGrafter"/>
</dbReference>
<comment type="similarity">
    <text evidence="1 4">Belongs to the universal ribosomal protein uL11 family.</text>
</comment>
<dbReference type="InterPro" id="IPR020784">
    <property type="entry name" value="Ribosomal_uL11_N"/>
</dbReference>
<dbReference type="Pfam" id="PF00298">
    <property type="entry name" value="Ribosomal_L11"/>
    <property type="match status" value="1"/>
</dbReference>
<sequence length="179" mass="19585">MPPKVDPNGEFDLYLRVKGGVALPAQSIAPKVGPYGLNPKMVGDKIMQETAAQGYKGIKVSIRLHSKQRQPTVFILPSSSTLIIKALKEGPRSEPKGTAHTHEGTIPFESIIDIAKQLRFKSYSQELSGTVREILGTCHSIGCNVNYNNSVMHPHDLIEKIQDGEVDVPQYDAPVDQLA</sequence>
<accession>V6LV16</accession>
<dbReference type="SMART" id="SM00649">
    <property type="entry name" value="RL11"/>
    <property type="match status" value="1"/>
</dbReference>
<dbReference type="InterPro" id="IPR000911">
    <property type="entry name" value="Ribosomal_uL11"/>
</dbReference>
<dbReference type="PROSITE" id="PS00359">
    <property type="entry name" value="RIBOSOMAL_L11"/>
    <property type="match status" value="1"/>
</dbReference>
<dbReference type="EMBL" id="AUWU02000001">
    <property type="protein sequence ID" value="KAH0577191.1"/>
    <property type="molecule type" value="Genomic_DNA"/>
</dbReference>
<keyword evidence="9" id="KW-1185">Reference proteome</keyword>
<keyword evidence="3 4" id="KW-0687">Ribonucleoprotein</keyword>
<feature type="domain" description="Large ribosomal subunit protein uL11 C-terminal" evidence="5">
    <location>
        <begin position="77"/>
        <end position="145"/>
    </location>
</feature>
<proteinExistence type="inferred from homology"/>
<dbReference type="InterPro" id="IPR020785">
    <property type="entry name" value="Ribosomal_uL11_CS"/>
</dbReference>
<evidence type="ECO:0000313" key="7">
    <source>
        <dbReference type="EMBL" id="EST48093.1"/>
    </source>
</evidence>
<dbReference type="InterPro" id="IPR036769">
    <property type="entry name" value="Ribosomal_uL11_C_sf"/>
</dbReference>
<dbReference type="InterPro" id="IPR036796">
    <property type="entry name" value="Ribosomal_uL11_N_sf"/>
</dbReference>
<dbReference type="EMBL" id="KI546006">
    <property type="protein sequence ID" value="EST48093.1"/>
    <property type="molecule type" value="Genomic_DNA"/>
</dbReference>
<dbReference type="AlphaFoldDB" id="V6LV16"/>
<evidence type="ECO:0000256" key="2">
    <source>
        <dbReference type="ARBA" id="ARBA00022980"/>
    </source>
</evidence>
<reference evidence="8" key="2">
    <citation type="submission" date="2020-12" db="EMBL/GenBank/DDBJ databases">
        <title>New Spironucleus salmonicida genome in near-complete chromosomes.</title>
        <authorList>
            <person name="Xu F."/>
            <person name="Kurt Z."/>
            <person name="Jimenez-Gonzalez A."/>
            <person name="Astvaldsson A."/>
            <person name="Andersson J.O."/>
            <person name="Svard S.G."/>
        </authorList>
    </citation>
    <scope>NUCLEOTIDE SEQUENCE</scope>
    <source>
        <strain evidence="8">ATCC 50377</strain>
    </source>
</reference>
<dbReference type="CDD" id="cd00349">
    <property type="entry name" value="Ribosomal_L11"/>
    <property type="match status" value="1"/>
</dbReference>
<keyword evidence="2 4" id="KW-0689">Ribosomal protein</keyword>
<evidence type="ECO:0000313" key="8">
    <source>
        <dbReference type="EMBL" id="KAH0577191.1"/>
    </source>
</evidence>
<dbReference type="SUPFAM" id="SSF54747">
    <property type="entry name" value="Ribosomal L11/L12e N-terminal domain"/>
    <property type="match status" value="1"/>
</dbReference>
<dbReference type="PANTHER" id="PTHR11661:SF2">
    <property type="entry name" value="LARGE RIBOSOMAL SUBUNIT PROTEIN UL11"/>
    <property type="match status" value="1"/>
</dbReference>
<dbReference type="OrthoDB" id="1478556at2759"/>
<dbReference type="GO" id="GO:0006412">
    <property type="term" value="P:translation"/>
    <property type="evidence" value="ECO:0007669"/>
    <property type="project" value="InterPro"/>
</dbReference>
<dbReference type="GO" id="GO:0003735">
    <property type="term" value="F:structural constituent of ribosome"/>
    <property type="evidence" value="ECO:0007669"/>
    <property type="project" value="InterPro"/>
</dbReference>
<evidence type="ECO:0000256" key="3">
    <source>
        <dbReference type="ARBA" id="ARBA00023274"/>
    </source>
</evidence>
<dbReference type="VEuPathDB" id="GiardiaDB:SS50377_20542"/>
<dbReference type="HAMAP" id="MF_00736">
    <property type="entry name" value="Ribosomal_uL11"/>
    <property type="match status" value="1"/>
</dbReference>
<evidence type="ECO:0000259" key="5">
    <source>
        <dbReference type="Pfam" id="PF00298"/>
    </source>
</evidence>
<dbReference type="GO" id="GO:0022625">
    <property type="term" value="C:cytosolic large ribosomal subunit"/>
    <property type="evidence" value="ECO:0007669"/>
    <property type="project" value="TreeGrafter"/>
</dbReference>
<protein>
    <submittedName>
        <fullName evidence="7">Ribosomal protein L12</fullName>
    </submittedName>
</protein>
<feature type="domain" description="Large ribosomal subunit protein uL11 N-terminal" evidence="6">
    <location>
        <begin position="14"/>
        <end position="68"/>
    </location>
</feature>
<reference evidence="7 8" key="1">
    <citation type="journal article" date="2014" name="PLoS Genet.">
        <title>The Genome of Spironucleus salmonicida Highlights a Fish Pathogen Adapted to Fluctuating Environments.</title>
        <authorList>
            <person name="Xu F."/>
            <person name="Jerlstrom-Hultqvist J."/>
            <person name="Einarsson E."/>
            <person name="Astvaldsson A."/>
            <person name="Svard S.G."/>
            <person name="Andersson J.O."/>
        </authorList>
    </citation>
    <scope>NUCLEOTIDE SEQUENCE</scope>
    <source>
        <strain evidence="8">ATCC 50377</strain>
    </source>
</reference>